<dbReference type="InterPro" id="IPR007736">
    <property type="entry name" value="Caleosin-related"/>
</dbReference>
<dbReference type="InterPro" id="IPR002048">
    <property type="entry name" value="EF_hand_dom"/>
</dbReference>
<protein>
    <submittedName>
        <fullName evidence="4">Oxygenase</fullName>
    </submittedName>
</protein>
<evidence type="ECO:0000256" key="2">
    <source>
        <dbReference type="SAM" id="Phobius"/>
    </source>
</evidence>
<dbReference type="PROSITE" id="PS50222">
    <property type="entry name" value="EF_HAND_2"/>
    <property type="match status" value="1"/>
</dbReference>
<name>A0AAV3S4F4_LITER</name>
<accession>A0AAV3S4F4</accession>
<keyword evidence="5" id="KW-1185">Reference proteome</keyword>
<dbReference type="PANTHER" id="PTHR31495:SF1">
    <property type="entry name" value="INACTIVE PEROXYGENASE-LIKE PROTEIN-RELATED"/>
    <property type="match status" value="1"/>
</dbReference>
<dbReference type="GO" id="GO:0005509">
    <property type="term" value="F:calcium ion binding"/>
    <property type="evidence" value="ECO:0007669"/>
    <property type="project" value="InterPro"/>
</dbReference>
<comment type="caution">
    <text evidence="4">The sequence shown here is derived from an EMBL/GenBank/DDBJ whole genome shotgun (WGS) entry which is preliminary data.</text>
</comment>
<proteinExistence type="inferred from homology"/>
<gene>
    <name evidence="4" type="ORF">LIER_34709</name>
</gene>
<evidence type="ECO:0000313" key="4">
    <source>
        <dbReference type="EMBL" id="GAA0187421.1"/>
    </source>
</evidence>
<keyword evidence="2" id="KW-1133">Transmembrane helix</keyword>
<evidence type="ECO:0000259" key="3">
    <source>
        <dbReference type="PROSITE" id="PS50222"/>
    </source>
</evidence>
<keyword evidence="2" id="KW-0472">Membrane</keyword>
<keyword evidence="2" id="KW-0812">Transmembrane</keyword>
<dbReference type="AlphaFoldDB" id="A0AAV3S4F4"/>
<sequence length="205" mass="23095">MAEYSNSVSSEIPEETGKHDEENLSALHKHVMFFDRNKDGVIHISETFQGFRAIGCGVLLSSIASVFINAGLSRKTRPGKGFSFKFPIEVKNIPMAKHGSDSGVYDEHGRFVHSKFDEIFHKHAHTHPNALTSDELSQMLKAKREPKDYGGWIAALSEWKILYLLCKDDQGLLQKDIVKAAYDGSLFERMEKERQSKKQITTPGV</sequence>
<evidence type="ECO:0000256" key="1">
    <source>
        <dbReference type="ARBA" id="ARBA00006765"/>
    </source>
</evidence>
<evidence type="ECO:0000313" key="5">
    <source>
        <dbReference type="Proteomes" id="UP001454036"/>
    </source>
</evidence>
<dbReference type="GO" id="GO:0004497">
    <property type="term" value="F:monooxygenase activity"/>
    <property type="evidence" value="ECO:0007669"/>
    <property type="project" value="TreeGrafter"/>
</dbReference>
<feature type="transmembrane region" description="Helical" evidence="2">
    <location>
        <begin position="51"/>
        <end position="72"/>
    </location>
</feature>
<feature type="domain" description="EF-hand" evidence="3">
    <location>
        <begin position="22"/>
        <end position="57"/>
    </location>
</feature>
<dbReference type="SUPFAM" id="SSF47473">
    <property type="entry name" value="EF-hand"/>
    <property type="match status" value="1"/>
</dbReference>
<reference evidence="4 5" key="1">
    <citation type="submission" date="2024-01" db="EMBL/GenBank/DDBJ databases">
        <title>The complete chloroplast genome sequence of Lithospermum erythrorhizon: insights into the phylogenetic relationship among Boraginaceae species and the maternal lineages of purple gromwells.</title>
        <authorList>
            <person name="Okada T."/>
            <person name="Watanabe K."/>
        </authorList>
    </citation>
    <scope>NUCLEOTIDE SEQUENCE [LARGE SCALE GENOMIC DNA]</scope>
</reference>
<dbReference type="PANTHER" id="PTHR31495">
    <property type="entry name" value="PEROXYGENASE 3-RELATED"/>
    <property type="match status" value="1"/>
</dbReference>
<dbReference type="EMBL" id="BAABME010014692">
    <property type="protein sequence ID" value="GAA0187421.1"/>
    <property type="molecule type" value="Genomic_DNA"/>
</dbReference>
<dbReference type="Proteomes" id="UP001454036">
    <property type="component" value="Unassembled WGS sequence"/>
</dbReference>
<organism evidence="4 5">
    <name type="scientific">Lithospermum erythrorhizon</name>
    <name type="common">Purple gromwell</name>
    <name type="synonym">Lithospermum officinale var. erythrorhizon</name>
    <dbReference type="NCBI Taxonomy" id="34254"/>
    <lineage>
        <taxon>Eukaryota</taxon>
        <taxon>Viridiplantae</taxon>
        <taxon>Streptophyta</taxon>
        <taxon>Embryophyta</taxon>
        <taxon>Tracheophyta</taxon>
        <taxon>Spermatophyta</taxon>
        <taxon>Magnoliopsida</taxon>
        <taxon>eudicotyledons</taxon>
        <taxon>Gunneridae</taxon>
        <taxon>Pentapetalae</taxon>
        <taxon>asterids</taxon>
        <taxon>lamiids</taxon>
        <taxon>Boraginales</taxon>
        <taxon>Boraginaceae</taxon>
        <taxon>Boraginoideae</taxon>
        <taxon>Lithospermeae</taxon>
        <taxon>Lithospermum</taxon>
    </lineage>
</organism>
<dbReference type="InterPro" id="IPR011992">
    <property type="entry name" value="EF-hand-dom_pair"/>
</dbReference>
<comment type="similarity">
    <text evidence="1">Belongs to the caleosin family.</text>
</comment>
<dbReference type="Pfam" id="PF05042">
    <property type="entry name" value="Caleosin"/>
    <property type="match status" value="1"/>
</dbReference>